<keyword evidence="15" id="KW-1185">Reference proteome</keyword>
<evidence type="ECO:0000256" key="2">
    <source>
        <dbReference type="ARBA" id="ARBA00022679"/>
    </source>
</evidence>
<comment type="subcellular location">
    <subcellularLocation>
        <location evidence="1">Endomembrane system</location>
        <topology evidence="1">Multi-pass membrane protein</topology>
    </subcellularLocation>
</comment>
<evidence type="ECO:0000256" key="7">
    <source>
        <dbReference type="ARBA" id="ARBA00023288"/>
    </source>
</evidence>
<reference evidence="14" key="1">
    <citation type="submission" date="2023-02" db="EMBL/GenBank/DDBJ databases">
        <title>Mating type loci evolution in Malassezia.</title>
        <authorList>
            <person name="Coelho M.A."/>
        </authorList>
    </citation>
    <scope>NUCLEOTIDE SEQUENCE</scope>
    <source>
        <strain evidence="14">CBS 14136</strain>
    </source>
</reference>
<evidence type="ECO:0000256" key="4">
    <source>
        <dbReference type="ARBA" id="ARBA00022989"/>
    </source>
</evidence>
<dbReference type="PANTHER" id="PTHR22883">
    <property type="entry name" value="ZINC FINGER DHHC DOMAIN CONTAINING PROTEIN"/>
    <property type="match status" value="1"/>
</dbReference>
<accession>A0AAF0FDD9</accession>
<feature type="transmembrane region" description="Helical" evidence="11">
    <location>
        <begin position="115"/>
        <end position="137"/>
    </location>
</feature>
<dbReference type="Proteomes" id="UP001214628">
    <property type="component" value="Chromosome 1"/>
</dbReference>
<keyword evidence="6" id="KW-0564">Palmitate</keyword>
<evidence type="ECO:0000256" key="3">
    <source>
        <dbReference type="ARBA" id="ARBA00022692"/>
    </source>
</evidence>
<dbReference type="GO" id="GO:0019706">
    <property type="term" value="F:protein-cysteine S-palmitoyltransferase activity"/>
    <property type="evidence" value="ECO:0007669"/>
    <property type="project" value="UniProtKB-EC"/>
</dbReference>
<keyword evidence="3 11" id="KW-0812">Transmembrane</keyword>
<comment type="domain">
    <text evidence="11">The DHHC domain is required for palmitoyltransferase activity.</text>
</comment>
<dbReference type="InterPro" id="IPR001594">
    <property type="entry name" value="Palmitoyltrfase_DHHC"/>
</dbReference>
<sequence length="281" mass="31724">MLVTSFRDPGVLPRRLDPNPEVEPRDNASFDLDVSEGRPKDLIISMNRVDDGGVPELGLNVDIITRWCTTCRIYRPPRCSHCRSCDNCIMNLDHHCVFLNTCIGRRNYTSFYGMLCHMLAMCFMGLAGCVLHLYYLAVPSDPNAKSGIVYALKTTPASIAFFWLILMWLIPAGCLWIYHTFLLLQNRSTVEQIRLDGSRELYDMPKGNGGCFGNFTLLSRFAMCSEKIRSWFVPEDFAPPIAGSAQKGREARRKRTPFQYANPLRNALVVLGRPTPSSSIT</sequence>
<keyword evidence="4 11" id="KW-1133">Transmembrane helix</keyword>
<evidence type="ECO:0000313" key="15">
    <source>
        <dbReference type="Proteomes" id="UP001214628"/>
    </source>
</evidence>
<evidence type="ECO:0000256" key="9">
    <source>
        <dbReference type="ARBA" id="ARBA00023463"/>
    </source>
</evidence>
<dbReference type="Pfam" id="PF01529">
    <property type="entry name" value="DHHC"/>
    <property type="match status" value="1"/>
</dbReference>
<dbReference type="EC" id="2.3.1.225" evidence="11"/>
<dbReference type="GO" id="GO:0005794">
    <property type="term" value="C:Golgi apparatus"/>
    <property type="evidence" value="ECO:0007669"/>
    <property type="project" value="TreeGrafter"/>
</dbReference>
<proteinExistence type="inferred from homology"/>
<feature type="domain" description="Palmitoyltransferase DHHC" evidence="13">
    <location>
        <begin position="65"/>
        <end position="194"/>
    </location>
</feature>
<evidence type="ECO:0000313" key="14">
    <source>
        <dbReference type="EMBL" id="WFD42667.1"/>
    </source>
</evidence>
<feature type="compositionally biased region" description="Basic and acidic residues" evidence="12">
    <location>
        <begin position="14"/>
        <end position="28"/>
    </location>
</feature>
<feature type="transmembrane region" description="Helical" evidence="11">
    <location>
        <begin position="157"/>
        <end position="178"/>
    </location>
</feature>
<dbReference type="InterPro" id="IPR039859">
    <property type="entry name" value="PFA4/ZDH16/20/ERF2-like"/>
</dbReference>
<comment type="catalytic activity">
    <reaction evidence="10 11">
        <text>L-cysteinyl-[protein] + hexadecanoyl-CoA = S-hexadecanoyl-L-cysteinyl-[protein] + CoA</text>
        <dbReference type="Rhea" id="RHEA:36683"/>
        <dbReference type="Rhea" id="RHEA-COMP:10131"/>
        <dbReference type="Rhea" id="RHEA-COMP:11032"/>
        <dbReference type="ChEBI" id="CHEBI:29950"/>
        <dbReference type="ChEBI" id="CHEBI:57287"/>
        <dbReference type="ChEBI" id="CHEBI:57379"/>
        <dbReference type="ChEBI" id="CHEBI:74151"/>
        <dbReference type="EC" id="2.3.1.225"/>
    </reaction>
</comment>
<protein>
    <recommendedName>
        <fullName evidence="11">Palmitoyltransferase</fullName>
        <ecNumber evidence="11">2.3.1.225</ecNumber>
    </recommendedName>
</protein>
<evidence type="ECO:0000256" key="1">
    <source>
        <dbReference type="ARBA" id="ARBA00004127"/>
    </source>
</evidence>
<evidence type="ECO:0000256" key="12">
    <source>
        <dbReference type="SAM" id="MobiDB-lite"/>
    </source>
</evidence>
<organism evidence="14 15">
    <name type="scientific">Malassezia psittaci</name>
    <dbReference type="NCBI Taxonomy" id="1821823"/>
    <lineage>
        <taxon>Eukaryota</taxon>
        <taxon>Fungi</taxon>
        <taxon>Dikarya</taxon>
        <taxon>Basidiomycota</taxon>
        <taxon>Ustilaginomycotina</taxon>
        <taxon>Malasseziomycetes</taxon>
        <taxon>Malasseziales</taxon>
        <taxon>Malasseziaceae</taxon>
        <taxon>Malassezia</taxon>
    </lineage>
</organism>
<dbReference type="GO" id="GO:0005783">
    <property type="term" value="C:endoplasmic reticulum"/>
    <property type="evidence" value="ECO:0007669"/>
    <property type="project" value="TreeGrafter"/>
</dbReference>
<dbReference type="PANTHER" id="PTHR22883:SF43">
    <property type="entry name" value="PALMITOYLTRANSFERASE APP"/>
    <property type="match status" value="1"/>
</dbReference>
<dbReference type="EMBL" id="CP118375">
    <property type="protein sequence ID" value="WFD42667.1"/>
    <property type="molecule type" value="Genomic_DNA"/>
</dbReference>
<dbReference type="AlphaFoldDB" id="A0AAF0FDD9"/>
<gene>
    <name evidence="14" type="primary">ERF2</name>
    <name evidence="14" type="ORF">MPSI1_001315</name>
</gene>
<keyword evidence="7" id="KW-0449">Lipoprotein</keyword>
<name>A0AAF0FDD9_9BASI</name>
<evidence type="ECO:0000259" key="13">
    <source>
        <dbReference type="Pfam" id="PF01529"/>
    </source>
</evidence>
<evidence type="ECO:0000256" key="8">
    <source>
        <dbReference type="ARBA" id="ARBA00023315"/>
    </source>
</evidence>
<evidence type="ECO:0000256" key="10">
    <source>
        <dbReference type="ARBA" id="ARBA00048048"/>
    </source>
</evidence>
<keyword evidence="8 11" id="KW-0012">Acyltransferase</keyword>
<dbReference type="GO" id="GO:0006612">
    <property type="term" value="P:protein targeting to membrane"/>
    <property type="evidence" value="ECO:0007669"/>
    <property type="project" value="TreeGrafter"/>
</dbReference>
<keyword evidence="2 11" id="KW-0808">Transferase</keyword>
<evidence type="ECO:0000256" key="5">
    <source>
        <dbReference type="ARBA" id="ARBA00023136"/>
    </source>
</evidence>
<comment type="similarity">
    <text evidence="9">Belongs to the DHHC palmitoyltransferase family. ERF2/ZDHHC9 subfamily.</text>
</comment>
<feature type="region of interest" description="Disordered" evidence="12">
    <location>
        <begin position="1"/>
        <end position="29"/>
    </location>
</feature>
<keyword evidence="5 11" id="KW-0472">Membrane</keyword>
<evidence type="ECO:0000256" key="6">
    <source>
        <dbReference type="ARBA" id="ARBA00023139"/>
    </source>
</evidence>
<evidence type="ECO:0000256" key="11">
    <source>
        <dbReference type="RuleBase" id="RU079119"/>
    </source>
</evidence>
<dbReference type="PROSITE" id="PS50216">
    <property type="entry name" value="DHHC"/>
    <property type="match status" value="1"/>
</dbReference>